<dbReference type="Proteomes" id="UP001145114">
    <property type="component" value="Unassembled WGS sequence"/>
</dbReference>
<proteinExistence type="predicted"/>
<dbReference type="EMBL" id="JAMZIH010002408">
    <property type="protein sequence ID" value="KAJ1677464.1"/>
    <property type="molecule type" value="Genomic_DNA"/>
</dbReference>
<gene>
    <name evidence="1" type="ORF">EV182_006119</name>
</gene>
<evidence type="ECO:0000313" key="1">
    <source>
        <dbReference type="EMBL" id="KAJ1677464.1"/>
    </source>
</evidence>
<sequence length="277" mass="31322">MKVSSALRTITPWSTYIGPRVTVVRQDILSKSPYPDALVIAGELASVISRNKDFDIAKHLSAIVREDAESLVKSRNEKTLLCAALTERDATGQYVEKLFEAFIPPIVNHGFAFEAHPQNSLVRIDADTHVVTGFVARDFGGIKVHRPTFKASTGKDIDMLPDSCTDAQSMYEVYDLAFHTLIQCHLHRLVRALDLHYNGQGWGIVRGAFCRYVPARDPLHKAWWQDKFDLKCFIRMKVDGLYRDYIYNKVPNMLHYRGEQQGVAVATVDQDPADNLE</sequence>
<reference evidence="1" key="1">
    <citation type="submission" date="2022-06" db="EMBL/GenBank/DDBJ databases">
        <title>Phylogenomic reconstructions and comparative analyses of Kickxellomycotina fungi.</title>
        <authorList>
            <person name="Reynolds N.K."/>
            <person name="Stajich J.E."/>
            <person name="Barry K."/>
            <person name="Grigoriev I.V."/>
            <person name="Crous P."/>
            <person name="Smith M.E."/>
        </authorList>
    </citation>
    <scope>NUCLEOTIDE SEQUENCE</scope>
    <source>
        <strain evidence="1">RSA 2271</strain>
    </source>
</reference>
<evidence type="ECO:0000313" key="2">
    <source>
        <dbReference type="Proteomes" id="UP001145114"/>
    </source>
</evidence>
<name>A0ACC1HSZ3_9FUNG</name>
<organism evidence="1 2">
    <name type="scientific">Spiromyces aspiralis</name>
    <dbReference type="NCBI Taxonomy" id="68401"/>
    <lineage>
        <taxon>Eukaryota</taxon>
        <taxon>Fungi</taxon>
        <taxon>Fungi incertae sedis</taxon>
        <taxon>Zoopagomycota</taxon>
        <taxon>Kickxellomycotina</taxon>
        <taxon>Kickxellomycetes</taxon>
        <taxon>Kickxellales</taxon>
        <taxon>Kickxellaceae</taxon>
        <taxon>Spiromyces</taxon>
    </lineage>
</organism>
<accession>A0ACC1HSZ3</accession>
<protein>
    <submittedName>
        <fullName evidence="1">Uncharacterized protein</fullName>
    </submittedName>
</protein>
<comment type="caution">
    <text evidence="1">The sequence shown here is derived from an EMBL/GenBank/DDBJ whole genome shotgun (WGS) entry which is preliminary data.</text>
</comment>
<keyword evidence="2" id="KW-1185">Reference proteome</keyword>